<dbReference type="InParanoid" id="A0A0D0DPE6"/>
<reference evidence="3" key="2">
    <citation type="submission" date="2015-01" db="EMBL/GenBank/DDBJ databases">
        <title>Evolutionary Origins and Diversification of the Mycorrhizal Mutualists.</title>
        <authorList>
            <consortium name="DOE Joint Genome Institute"/>
            <consortium name="Mycorrhizal Genomics Consortium"/>
            <person name="Kohler A."/>
            <person name="Kuo A."/>
            <person name="Nagy L.G."/>
            <person name="Floudas D."/>
            <person name="Copeland A."/>
            <person name="Barry K.W."/>
            <person name="Cichocki N."/>
            <person name="Veneault-Fourrey C."/>
            <person name="LaButti K."/>
            <person name="Lindquist E.A."/>
            <person name="Lipzen A."/>
            <person name="Lundell T."/>
            <person name="Morin E."/>
            <person name="Murat C."/>
            <person name="Riley R."/>
            <person name="Ohm R."/>
            <person name="Sun H."/>
            <person name="Tunlid A."/>
            <person name="Henrissat B."/>
            <person name="Grigoriev I.V."/>
            <person name="Hibbett D.S."/>
            <person name="Martin F."/>
        </authorList>
    </citation>
    <scope>NUCLEOTIDE SEQUENCE [LARGE SCALE GENOMIC DNA]</scope>
    <source>
        <strain evidence="3">Ve08.2h10</strain>
    </source>
</reference>
<gene>
    <name evidence="2" type="ORF">PAXRUDRAFT_157675</name>
</gene>
<keyword evidence="3" id="KW-1185">Reference proteome</keyword>
<feature type="compositionally biased region" description="Polar residues" evidence="1">
    <location>
        <begin position="102"/>
        <end position="115"/>
    </location>
</feature>
<feature type="region of interest" description="Disordered" evidence="1">
    <location>
        <begin position="50"/>
        <end position="115"/>
    </location>
</feature>
<dbReference type="EMBL" id="KN825931">
    <property type="protein sequence ID" value="KIK80795.1"/>
    <property type="molecule type" value="Genomic_DNA"/>
</dbReference>
<evidence type="ECO:0000256" key="1">
    <source>
        <dbReference type="SAM" id="MobiDB-lite"/>
    </source>
</evidence>
<feature type="compositionally biased region" description="Polar residues" evidence="1">
    <location>
        <begin position="58"/>
        <end position="72"/>
    </location>
</feature>
<accession>A0A0D0DPE6</accession>
<dbReference type="HOGENOM" id="CLU_2114731_0_0_1"/>
<evidence type="ECO:0000313" key="3">
    <source>
        <dbReference type="Proteomes" id="UP000054538"/>
    </source>
</evidence>
<proteinExistence type="predicted"/>
<reference evidence="2 3" key="1">
    <citation type="submission" date="2014-04" db="EMBL/GenBank/DDBJ databases">
        <authorList>
            <consortium name="DOE Joint Genome Institute"/>
            <person name="Kuo A."/>
            <person name="Kohler A."/>
            <person name="Jargeat P."/>
            <person name="Nagy L.G."/>
            <person name="Floudas D."/>
            <person name="Copeland A."/>
            <person name="Barry K.W."/>
            <person name="Cichocki N."/>
            <person name="Veneault-Fourrey C."/>
            <person name="LaButti K."/>
            <person name="Lindquist E.A."/>
            <person name="Lipzen A."/>
            <person name="Lundell T."/>
            <person name="Morin E."/>
            <person name="Murat C."/>
            <person name="Sun H."/>
            <person name="Tunlid A."/>
            <person name="Henrissat B."/>
            <person name="Grigoriev I.V."/>
            <person name="Hibbett D.S."/>
            <person name="Martin F."/>
            <person name="Nordberg H.P."/>
            <person name="Cantor M.N."/>
            <person name="Hua S.X."/>
        </authorList>
    </citation>
    <scope>NUCLEOTIDE SEQUENCE [LARGE SCALE GENOMIC DNA]</scope>
    <source>
        <strain evidence="2 3">Ve08.2h10</strain>
    </source>
</reference>
<organism evidence="2 3">
    <name type="scientific">Paxillus rubicundulus Ve08.2h10</name>
    <dbReference type="NCBI Taxonomy" id="930991"/>
    <lineage>
        <taxon>Eukaryota</taxon>
        <taxon>Fungi</taxon>
        <taxon>Dikarya</taxon>
        <taxon>Basidiomycota</taxon>
        <taxon>Agaricomycotina</taxon>
        <taxon>Agaricomycetes</taxon>
        <taxon>Agaricomycetidae</taxon>
        <taxon>Boletales</taxon>
        <taxon>Paxilineae</taxon>
        <taxon>Paxillaceae</taxon>
        <taxon>Paxillus</taxon>
    </lineage>
</organism>
<dbReference type="AlphaFoldDB" id="A0A0D0DPE6"/>
<dbReference type="Proteomes" id="UP000054538">
    <property type="component" value="Unassembled WGS sequence"/>
</dbReference>
<dbReference type="OrthoDB" id="10438804at2759"/>
<sequence length="115" mass="12566">VYCFVCSAADSLCHTINLKHIDSHTNSLLHQRHVKYKTSGRTTLLGFHTPHSIHTEQEVATTPSPGFPSTSHTSHDPCDMDIDSFDDSPCIGGSFDAEEDSTPQPSKLTKTIIGQ</sequence>
<protein>
    <submittedName>
        <fullName evidence="2">Uncharacterized protein</fullName>
    </submittedName>
</protein>
<evidence type="ECO:0000313" key="2">
    <source>
        <dbReference type="EMBL" id="KIK80795.1"/>
    </source>
</evidence>
<feature type="non-terminal residue" evidence="2">
    <location>
        <position position="1"/>
    </location>
</feature>
<name>A0A0D0DPE6_9AGAM</name>